<evidence type="ECO:0000256" key="1">
    <source>
        <dbReference type="SAM" id="SignalP"/>
    </source>
</evidence>
<organism evidence="2 3">
    <name type="scientific">Dokdonella ginsengisoli</name>
    <dbReference type="NCBI Taxonomy" id="363846"/>
    <lineage>
        <taxon>Bacteria</taxon>
        <taxon>Pseudomonadati</taxon>
        <taxon>Pseudomonadota</taxon>
        <taxon>Gammaproteobacteria</taxon>
        <taxon>Lysobacterales</taxon>
        <taxon>Rhodanobacteraceae</taxon>
        <taxon>Dokdonella</taxon>
    </lineage>
</organism>
<comment type="caution">
    <text evidence="2">The sequence shown here is derived from an EMBL/GenBank/DDBJ whole genome shotgun (WGS) entry which is preliminary data.</text>
</comment>
<dbReference type="RefSeq" id="WP_380018580.1">
    <property type="nucleotide sequence ID" value="NZ_JBHSHD010000002.1"/>
</dbReference>
<keyword evidence="1" id="KW-0732">Signal</keyword>
<accession>A0ABV9QNZ7</accession>
<gene>
    <name evidence="2" type="ORF">ACFO6Q_00835</name>
</gene>
<keyword evidence="3" id="KW-1185">Reference proteome</keyword>
<dbReference type="EMBL" id="JBHSHD010000002">
    <property type="protein sequence ID" value="MFC4818846.1"/>
    <property type="molecule type" value="Genomic_DNA"/>
</dbReference>
<evidence type="ECO:0000313" key="2">
    <source>
        <dbReference type="EMBL" id="MFC4818846.1"/>
    </source>
</evidence>
<proteinExistence type="predicted"/>
<feature type="signal peptide" evidence="1">
    <location>
        <begin position="1"/>
        <end position="21"/>
    </location>
</feature>
<dbReference type="Pfam" id="PF09694">
    <property type="entry name" value="Gcw_chp"/>
    <property type="match status" value="1"/>
</dbReference>
<reference evidence="3" key="1">
    <citation type="journal article" date="2019" name="Int. J. Syst. Evol. Microbiol.">
        <title>The Global Catalogue of Microorganisms (GCM) 10K type strain sequencing project: providing services to taxonomists for standard genome sequencing and annotation.</title>
        <authorList>
            <consortium name="The Broad Institute Genomics Platform"/>
            <consortium name="The Broad Institute Genome Sequencing Center for Infectious Disease"/>
            <person name="Wu L."/>
            <person name="Ma J."/>
        </authorList>
    </citation>
    <scope>NUCLEOTIDE SEQUENCE [LARGE SCALE GENOMIC DNA]</scope>
    <source>
        <strain evidence="3">CCUG 30340</strain>
    </source>
</reference>
<evidence type="ECO:0000313" key="3">
    <source>
        <dbReference type="Proteomes" id="UP001595886"/>
    </source>
</evidence>
<protein>
    <submittedName>
        <fullName evidence="2">TorF family putative porin</fullName>
    </submittedName>
</protein>
<sequence>MKGRSRPMILFAFALSSPVQADDAASSGPVLSGNLGIVSDYLFRGLSQTGQEPALQGGVEYGSASSWYVGAWGSNVSWLSDYSKLGEDVSNSVELDLYAGWRIPLDADWKLDLGVYGYYYSGDYPHGFTRPHTVEGYVGVGWSFLSLKYSHAFTNLFGFADSKHSDYLDLSANWEFSPGWVINAHVGHQRVEHSGAANYTDWKLGVTRNFANGIAVALAYCDTNADELLYTNGYREYLGRRTGVLSLGKTF</sequence>
<name>A0ABV9QNZ7_9GAMM</name>
<feature type="chain" id="PRO_5047067865" evidence="1">
    <location>
        <begin position="22"/>
        <end position="251"/>
    </location>
</feature>
<dbReference type="InterPro" id="IPR010239">
    <property type="entry name" value="CHP02001"/>
</dbReference>
<dbReference type="SUPFAM" id="SSF56935">
    <property type="entry name" value="Porins"/>
    <property type="match status" value="1"/>
</dbReference>
<dbReference type="NCBIfam" id="TIGR02001">
    <property type="entry name" value="gcw_chp"/>
    <property type="match status" value="1"/>
</dbReference>
<dbReference type="Proteomes" id="UP001595886">
    <property type="component" value="Unassembled WGS sequence"/>
</dbReference>